<dbReference type="AlphaFoldDB" id="A0A2T7EDY8"/>
<feature type="region of interest" description="Disordered" evidence="1">
    <location>
        <begin position="82"/>
        <end position="108"/>
    </location>
</feature>
<dbReference type="EMBL" id="CM009751">
    <property type="protein sequence ID" value="PUZ66046.1"/>
    <property type="molecule type" value="Genomic_DNA"/>
</dbReference>
<proteinExistence type="predicted"/>
<dbReference type="Proteomes" id="UP000244336">
    <property type="component" value="Chromosome 3"/>
</dbReference>
<dbReference type="Gramene" id="PUZ66046">
    <property type="protein sequence ID" value="PUZ66046"/>
    <property type="gene ID" value="GQ55_3G275300"/>
</dbReference>
<keyword evidence="3" id="KW-1185">Reference proteome</keyword>
<reference evidence="2 3" key="1">
    <citation type="submission" date="2018-04" db="EMBL/GenBank/DDBJ databases">
        <title>WGS assembly of Panicum hallii var. hallii HAL2.</title>
        <authorList>
            <person name="Lovell J."/>
            <person name="Jenkins J."/>
            <person name="Lowry D."/>
            <person name="Mamidi S."/>
            <person name="Sreedasyam A."/>
            <person name="Weng X."/>
            <person name="Barry K."/>
            <person name="Bonette J."/>
            <person name="Campitelli B."/>
            <person name="Daum C."/>
            <person name="Gordon S."/>
            <person name="Gould B."/>
            <person name="Lipzen A."/>
            <person name="MacQueen A."/>
            <person name="Palacio-Mejia J."/>
            <person name="Plott C."/>
            <person name="Shakirov E."/>
            <person name="Shu S."/>
            <person name="Yoshinaga Y."/>
            <person name="Zane M."/>
            <person name="Rokhsar D."/>
            <person name="Grimwood J."/>
            <person name="Schmutz J."/>
            <person name="Juenger T."/>
        </authorList>
    </citation>
    <scope>NUCLEOTIDE SEQUENCE [LARGE SCALE GENOMIC DNA]</scope>
    <source>
        <strain evidence="3">cv. HAL2</strain>
    </source>
</reference>
<sequence length="108" mass="12295">MDRSLCLRMYTVHSNDWREHDYCTRRRWCVSARASTRTRRGATAATPAASCYRARSNTYGHAHPWPPPPVLRSWALLLRSASSRAAPPSPWRTESSVCARARGRPRGE</sequence>
<evidence type="ECO:0000313" key="3">
    <source>
        <dbReference type="Proteomes" id="UP000244336"/>
    </source>
</evidence>
<evidence type="ECO:0000256" key="1">
    <source>
        <dbReference type="SAM" id="MobiDB-lite"/>
    </source>
</evidence>
<organism evidence="2 3">
    <name type="scientific">Panicum hallii var. hallii</name>
    <dbReference type="NCBI Taxonomy" id="1504633"/>
    <lineage>
        <taxon>Eukaryota</taxon>
        <taxon>Viridiplantae</taxon>
        <taxon>Streptophyta</taxon>
        <taxon>Embryophyta</taxon>
        <taxon>Tracheophyta</taxon>
        <taxon>Spermatophyta</taxon>
        <taxon>Magnoliopsida</taxon>
        <taxon>Liliopsida</taxon>
        <taxon>Poales</taxon>
        <taxon>Poaceae</taxon>
        <taxon>PACMAD clade</taxon>
        <taxon>Panicoideae</taxon>
        <taxon>Panicodae</taxon>
        <taxon>Paniceae</taxon>
        <taxon>Panicinae</taxon>
        <taxon>Panicum</taxon>
        <taxon>Panicum sect. Panicum</taxon>
    </lineage>
</organism>
<gene>
    <name evidence="2" type="ORF">GQ55_3G275300</name>
</gene>
<accession>A0A2T7EDY8</accession>
<protein>
    <submittedName>
        <fullName evidence="2">Uncharacterized protein</fullName>
    </submittedName>
</protein>
<evidence type="ECO:0000313" key="2">
    <source>
        <dbReference type="EMBL" id="PUZ66046.1"/>
    </source>
</evidence>
<name>A0A2T7EDY8_9POAL</name>